<dbReference type="EMBL" id="CAJFCV020000004">
    <property type="protein sequence ID" value="CAG9113880.1"/>
    <property type="molecule type" value="Genomic_DNA"/>
</dbReference>
<evidence type="ECO:0000313" key="5">
    <source>
        <dbReference type="WBParaSite" id="BXY_0428000.1"/>
    </source>
</evidence>
<dbReference type="EMBL" id="CAJFDI010000004">
    <property type="protein sequence ID" value="CAD5224912.1"/>
    <property type="molecule type" value="Genomic_DNA"/>
</dbReference>
<proteinExistence type="predicted"/>
<dbReference type="Proteomes" id="UP000095284">
    <property type="component" value="Unplaced"/>
</dbReference>
<evidence type="ECO:0000313" key="2">
    <source>
        <dbReference type="EMBL" id="CAG9113880.1"/>
    </source>
</evidence>
<protein>
    <submittedName>
        <fullName evidence="1">(pine wood nematode) hypothetical protein</fullName>
    </submittedName>
</protein>
<accession>A0A1I7RU71</accession>
<gene>
    <name evidence="1" type="ORF">BXYJ_LOCUS8281</name>
</gene>
<evidence type="ECO:0000313" key="3">
    <source>
        <dbReference type="Proteomes" id="UP000095284"/>
    </source>
</evidence>
<evidence type="ECO:0000313" key="1">
    <source>
        <dbReference type="EMBL" id="CAD5224912.1"/>
    </source>
</evidence>
<sequence length="96" mass="10896">MYVRAHGMFTGADGEEAEQMVIDFEATEMTKYTCTAVIAYRVPFGDSWYCMSLSVYTPNSYTLWSDNYCGDVLTDGYGIKFVHPLVYGFTYAFSQV</sequence>
<dbReference type="WBParaSite" id="BXY_0428000.1">
    <property type="protein sequence ID" value="BXY_0428000.1"/>
    <property type="gene ID" value="BXY_0428000"/>
</dbReference>
<organism evidence="3 5">
    <name type="scientific">Bursaphelenchus xylophilus</name>
    <name type="common">Pinewood nematode worm</name>
    <name type="synonym">Aphelenchoides xylophilus</name>
    <dbReference type="NCBI Taxonomy" id="6326"/>
    <lineage>
        <taxon>Eukaryota</taxon>
        <taxon>Metazoa</taxon>
        <taxon>Ecdysozoa</taxon>
        <taxon>Nematoda</taxon>
        <taxon>Chromadorea</taxon>
        <taxon>Rhabditida</taxon>
        <taxon>Tylenchina</taxon>
        <taxon>Tylenchomorpha</taxon>
        <taxon>Aphelenchoidea</taxon>
        <taxon>Aphelenchoididae</taxon>
        <taxon>Bursaphelenchus</taxon>
    </lineage>
</organism>
<reference evidence="2" key="2">
    <citation type="submission" date="2020-08" db="EMBL/GenBank/DDBJ databases">
        <authorList>
            <person name="Kikuchi T."/>
        </authorList>
    </citation>
    <scope>NUCLEOTIDE SEQUENCE</scope>
    <source>
        <strain evidence="1">Ka4C1</strain>
    </source>
</reference>
<dbReference type="Proteomes" id="UP000582659">
    <property type="component" value="Unassembled WGS sequence"/>
</dbReference>
<dbReference type="Proteomes" id="UP000659654">
    <property type="component" value="Unassembled WGS sequence"/>
</dbReference>
<dbReference type="AlphaFoldDB" id="A0A1I7RU71"/>
<keyword evidence="4" id="KW-1185">Reference proteome</keyword>
<evidence type="ECO:0000313" key="4">
    <source>
        <dbReference type="Proteomes" id="UP000659654"/>
    </source>
</evidence>
<name>A0A1I7RU71_BURXY</name>
<reference evidence="5" key="1">
    <citation type="submission" date="2016-11" db="UniProtKB">
        <authorList>
            <consortium name="WormBaseParasite"/>
        </authorList>
    </citation>
    <scope>IDENTIFICATION</scope>
</reference>